<accession>A0A0A8ZIT6</accession>
<proteinExistence type="predicted"/>
<dbReference type="AlphaFoldDB" id="A0A0A8ZIT6"/>
<evidence type="ECO:0000313" key="1">
    <source>
        <dbReference type="EMBL" id="JAD38721.1"/>
    </source>
</evidence>
<name>A0A0A8ZIT6_ARUDO</name>
<sequence>MPPLVTCTSLARSRSS</sequence>
<organism evidence="1">
    <name type="scientific">Arundo donax</name>
    <name type="common">Giant reed</name>
    <name type="synonym">Donax arundinaceus</name>
    <dbReference type="NCBI Taxonomy" id="35708"/>
    <lineage>
        <taxon>Eukaryota</taxon>
        <taxon>Viridiplantae</taxon>
        <taxon>Streptophyta</taxon>
        <taxon>Embryophyta</taxon>
        <taxon>Tracheophyta</taxon>
        <taxon>Spermatophyta</taxon>
        <taxon>Magnoliopsida</taxon>
        <taxon>Liliopsida</taxon>
        <taxon>Poales</taxon>
        <taxon>Poaceae</taxon>
        <taxon>PACMAD clade</taxon>
        <taxon>Arundinoideae</taxon>
        <taxon>Arundineae</taxon>
        <taxon>Arundo</taxon>
    </lineage>
</organism>
<reference evidence="1" key="2">
    <citation type="journal article" date="2015" name="Data Brief">
        <title>Shoot transcriptome of the giant reed, Arundo donax.</title>
        <authorList>
            <person name="Barrero R.A."/>
            <person name="Guerrero F.D."/>
            <person name="Moolhuijzen P."/>
            <person name="Goolsby J.A."/>
            <person name="Tidwell J."/>
            <person name="Bellgard S.E."/>
            <person name="Bellgard M.I."/>
        </authorList>
    </citation>
    <scope>NUCLEOTIDE SEQUENCE</scope>
    <source>
        <tissue evidence="1">Shoot tissue taken approximately 20 cm above the soil surface</tissue>
    </source>
</reference>
<protein>
    <submittedName>
        <fullName evidence="1">Uncharacterized protein</fullName>
    </submittedName>
</protein>
<reference evidence="1" key="1">
    <citation type="submission" date="2014-09" db="EMBL/GenBank/DDBJ databases">
        <authorList>
            <person name="Magalhaes I.L.F."/>
            <person name="Oliveira U."/>
            <person name="Santos F.R."/>
            <person name="Vidigal T.H.D.A."/>
            <person name="Brescovit A.D."/>
            <person name="Santos A.J."/>
        </authorList>
    </citation>
    <scope>NUCLEOTIDE SEQUENCE</scope>
    <source>
        <tissue evidence="1">Shoot tissue taken approximately 20 cm above the soil surface</tissue>
    </source>
</reference>
<dbReference type="EMBL" id="GBRH01259174">
    <property type="protein sequence ID" value="JAD38721.1"/>
    <property type="molecule type" value="Transcribed_RNA"/>
</dbReference>